<dbReference type="AlphaFoldDB" id="A0A3P6S5Q5"/>
<dbReference type="Proteomes" id="UP000281553">
    <property type="component" value="Unassembled WGS sequence"/>
</dbReference>
<evidence type="ECO:0000256" key="1">
    <source>
        <dbReference type="SAM" id="MobiDB-lite"/>
    </source>
</evidence>
<dbReference type="EMBL" id="UYRU01013738">
    <property type="protein sequence ID" value="VDK49438.1"/>
    <property type="molecule type" value="Genomic_DNA"/>
</dbReference>
<keyword evidence="3" id="KW-1185">Reference proteome</keyword>
<sequence length="88" mass="10270">MDNERTKTNRAERARSRQEEDRRAQEKEECEEKRQLQYLREKLAEMDQKTRETEEIVRLQLSTASAQREAISGRSSVQTPGSRFGLAG</sequence>
<feature type="region of interest" description="Disordered" evidence="1">
    <location>
        <begin position="1"/>
        <end position="29"/>
    </location>
</feature>
<organism evidence="2 3">
    <name type="scientific">Dibothriocephalus latus</name>
    <name type="common">Fish tapeworm</name>
    <name type="synonym">Diphyllobothrium latum</name>
    <dbReference type="NCBI Taxonomy" id="60516"/>
    <lineage>
        <taxon>Eukaryota</taxon>
        <taxon>Metazoa</taxon>
        <taxon>Spiralia</taxon>
        <taxon>Lophotrochozoa</taxon>
        <taxon>Platyhelminthes</taxon>
        <taxon>Cestoda</taxon>
        <taxon>Eucestoda</taxon>
        <taxon>Diphyllobothriidea</taxon>
        <taxon>Diphyllobothriidae</taxon>
        <taxon>Dibothriocephalus</taxon>
    </lineage>
</organism>
<feature type="region of interest" description="Disordered" evidence="1">
    <location>
        <begin position="68"/>
        <end position="88"/>
    </location>
</feature>
<gene>
    <name evidence="2" type="ORF">DILT_LOCUS1722</name>
</gene>
<proteinExistence type="predicted"/>
<name>A0A3P6S5Q5_DIBLA</name>
<evidence type="ECO:0000313" key="2">
    <source>
        <dbReference type="EMBL" id="VDK49438.1"/>
    </source>
</evidence>
<reference evidence="2 3" key="1">
    <citation type="submission" date="2018-11" db="EMBL/GenBank/DDBJ databases">
        <authorList>
            <consortium name="Pathogen Informatics"/>
        </authorList>
    </citation>
    <scope>NUCLEOTIDE SEQUENCE [LARGE SCALE GENOMIC DNA]</scope>
</reference>
<accession>A0A3P6S5Q5</accession>
<evidence type="ECO:0000313" key="3">
    <source>
        <dbReference type="Proteomes" id="UP000281553"/>
    </source>
</evidence>
<protein>
    <submittedName>
        <fullName evidence="2">Uncharacterized protein</fullName>
    </submittedName>
</protein>